<dbReference type="InterPro" id="IPR050211">
    <property type="entry name" value="FOX_domain-containing"/>
</dbReference>
<feature type="domain" description="Fork-head" evidence="4">
    <location>
        <begin position="45"/>
        <end position="121"/>
    </location>
</feature>
<dbReference type="GO" id="GO:0009653">
    <property type="term" value="P:anatomical structure morphogenesis"/>
    <property type="evidence" value="ECO:0007669"/>
    <property type="project" value="TreeGrafter"/>
</dbReference>
<dbReference type="InterPro" id="IPR001766">
    <property type="entry name" value="Fork_head_dom"/>
</dbReference>
<evidence type="ECO:0000256" key="3">
    <source>
        <dbReference type="PROSITE-ProRule" id="PRU00089"/>
    </source>
</evidence>
<feature type="non-terminal residue" evidence="5">
    <location>
        <position position="203"/>
    </location>
</feature>
<gene>
    <name evidence="5" type="ORF">DEBURN_LOCUS10191</name>
</gene>
<dbReference type="GO" id="GO:0030154">
    <property type="term" value="P:cell differentiation"/>
    <property type="evidence" value="ECO:0007669"/>
    <property type="project" value="TreeGrafter"/>
</dbReference>
<dbReference type="SMART" id="SM00339">
    <property type="entry name" value="FH"/>
    <property type="match status" value="1"/>
</dbReference>
<name>A0A9N9CWI0_9GLOM</name>
<dbReference type="CDD" id="cd00059">
    <property type="entry name" value="FH_FOX"/>
    <property type="match status" value="1"/>
</dbReference>
<dbReference type="PANTHER" id="PTHR11829">
    <property type="entry name" value="FORKHEAD BOX PROTEIN"/>
    <property type="match status" value="1"/>
</dbReference>
<dbReference type="GO" id="GO:0005634">
    <property type="term" value="C:nucleus"/>
    <property type="evidence" value="ECO:0007669"/>
    <property type="project" value="UniProtKB-SubCell"/>
</dbReference>
<dbReference type="PROSITE" id="PS50039">
    <property type="entry name" value="FORK_HEAD_3"/>
    <property type="match status" value="1"/>
</dbReference>
<dbReference type="GO" id="GO:0000981">
    <property type="term" value="F:DNA-binding transcription factor activity, RNA polymerase II-specific"/>
    <property type="evidence" value="ECO:0007669"/>
    <property type="project" value="TreeGrafter"/>
</dbReference>
<evidence type="ECO:0000313" key="6">
    <source>
        <dbReference type="Proteomes" id="UP000789706"/>
    </source>
</evidence>
<evidence type="ECO:0000256" key="1">
    <source>
        <dbReference type="ARBA" id="ARBA00023125"/>
    </source>
</evidence>
<dbReference type="InterPro" id="IPR036390">
    <property type="entry name" value="WH_DNA-bd_sf"/>
</dbReference>
<dbReference type="InterPro" id="IPR030456">
    <property type="entry name" value="TF_fork_head_CS_2"/>
</dbReference>
<proteinExistence type="predicted"/>
<accession>A0A9N9CWI0</accession>
<dbReference type="SUPFAM" id="SSF46785">
    <property type="entry name" value="Winged helix' DNA-binding domain"/>
    <property type="match status" value="1"/>
</dbReference>
<protein>
    <submittedName>
        <fullName evidence="5">7726_t:CDS:1</fullName>
    </submittedName>
</protein>
<dbReference type="GO" id="GO:0000978">
    <property type="term" value="F:RNA polymerase II cis-regulatory region sequence-specific DNA binding"/>
    <property type="evidence" value="ECO:0007669"/>
    <property type="project" value="TreeGrafter"/>
</dbReference>
<organism evidence="5 6">
    <name type="scientific">Diversispora eburnea</name>
    <dbReference type="NCBI Taxonomy" id="1213867"/>
    <lineage>
        <taxon>Eukaryota</taxon>
        <taxon>Fungi</taxon>
        <taxon>Fungi incertae sedis</taxon>
        <taxon>Mucoromycota</taxon>
        <taxon>Glomeromycotina</taxon>
        <taxon>Glomeromycetes</taxon>
        <taxon>Diversisporales</taxon>
        <taxon>Diversisporaceae</taxon>
        <taxon>Diversispora</taxon>
    </lineage>
</organism>
<comment type="caution">
    <text evidence="5">The sequence shown here is derived from an EMBL/GenBank/DDBJ whole genome shotgun (WGS) entry which is preliminary data.</text>
</comment>
<dbReference type="Pfam" id="PF00250">
    <property type="entry name" value="Forkhead"/>
    <property type="match status" value="1"/>
</dbReference>
<dbReference type="AlphaFoldDB" id="A0A9N9CWI0"/>
<dbReference type="OrthoDB" id="5954824at2759"/>
<dbReference type="PRINTS" id="PR00053">
    <property type="entry name" value="FORKHEAD"/>
</dbReference>
<dbReference type="EMBL" id="CAJVPK010002676">
    <property type="protein sequence ID" value="CAG8616547.1"/>
    <property type="molecule type" value="Genomic_DNA"/>
</dbReference>
<keyword evidence="6" id="KW-1185">Reference proteome</keyword>
<dbReference type="PANTHER" id="PTHR11829:SF343">
    <property type="entry name" value="FORK-HEAD DOMAIN-CONTAINING PROTEIN"/>
    <property type="match status" value="1"/>
</dbReference>
<evidence type="ECO:0000259" key="4">
    <source>
        <dbReference type="PROSITE" id="PS50039"/>
    </source>
</evidence>
<evidence type="ECO:0000256" key="2">
    <source>
        <dbReference type="ARBA" id="ARBA00023242"/>
    </source>
</evidence>
<sequence>QTAASQMPIITSGQTGIMINKNEQRVDQEGDKSITNDNASYFGCPDKKCQLKEIYIWIANTYPFYKIENEGWKNAIRHNLTLCPAFHRCERDDGKRRKKSWAIPNEYQECFINGVYINYKASEIKVREESAAFGSGTINSSSNGMVETRSELIFLHDCPNLSTSPTQSISGFGSILRPAPRQSGIEYYTIMRHMQENPCLNAT</sequence>
<dbReference type="InterPro" id="IPR036388">
    <property type="entry name" value="WH-like_DNA-bd_sf"/>
</dbReference>
<keyword evidence="1 3" id="KW-0238">DNA-binding</keyword>
<dbReference type="Proteomes" id="UP000789706">
    <property type="component" value="Unassembled WGS sequence"/>
</dbReference>
<feature type="DNA-binding region" description="Fork-head" evidence="3">
    <location>
        <begin position="45"/>
        <end position="121"/>
    </location>
</feature>
<dbReference type="Gene3D" id="1.10.10.10">
    <property type="entry name" value="Winged helix-like DNA-binding domain superfamily/Winged helix DNA-binding domain"/>
    <property type="match status" value="1"/>
</dbReference>
<dbReference type="PROSITE" id="PS00658">
    <property type="entry name" value="FORK_HEAD_2"/>
    <property type="match status" value="1"/>
</dbReference>
<keyword evidence="2 3" id="KW-0539">Nucleus</keyword>
<comment type="subcellular location">
    <subcellularLocation>
        <location evidence="3">Nucleus</location>
    </subcellularLocation>
</comment>
<reference evidence="5" key="1">
    <citation type="submission" date="2021-06" db="EMBL/GenBank/DDBJ databases">
        <authorList>
            <person name="Kallberg Y."/>
            <person name="Tangrot J."/>
            <person name="Rosling A."/>
        </authorList>
    </citation>
    <scope>NUCLEOTIDE SEQUENCE</scope>
    <source>
        <strain evidence="5">AZ414A</strain>
    </source>
</reference>
<evidence type="ECO:0000313" key="5">
    <source>
        <dbReference type="EMBL" id="CAG8616547.1"/>
    </source>
</evidence>